<evidence type="ECO:0000256" key="4">
    <source>
        <dbReference type="ARBA" id="ARBA00023239"/>
    </source>
</evidence>
<evidence type="ECO:0000313" key="6">
    <source>
        <dbReference type="EMBL" id="PTW62081.1"/>
    </source>
</evidence>
<dbReference type="NCBIfam" id="TIGR01182">
    <property type="entry name" value="eda"/>
    <property type="match status" value="1"/>
</dbReference>
<dbReference type="RefSeq" id="WP_107987699.1">
    <property type="nucleotide sequence ID" value="NZ_QAYG01000001.1"/>
</dbReference>
<dbReference type="PANTHER" id="PTHR30246">
    <property type="entry name" value="2-KETO-3-DEOXY-6-PHOSPHOGLUCONATE ALDOLASE"/>
    <property type="match status" value="1"/>
</dbReference>
<dbReference type="InterPro" id="IPR000887">
    <property type="entry name" value="Aldlse_KDPG_KHG"/>
</dbReference>
<dbReference type="AlphaFoldDB" id="A0A2T5VEA1"/>
<comment type="caution">
    <text evidence="6">The sequence shown here is derived from an EMBL/GenBank/DDBJ whole genome shotgun (WGS) entry which is preliminary data.</text>
</comment>
<evidence type="ECO:0000256" key="2">
    <source>
        <dbReference type="ARBA" id="ARBA00006906"/>
    </source>
</evidence>
<dbReference type="Pfam" id="PF01081">
    <property type="entry name" value="Aldolase"/>
    <property type="match status" value="1"/>
</dbReference>
<keyword evidence="7" id="KW-1185">Reference proteome</keyword>
<evidence type="ECO:0000313" key="7">
    <source>
        <dbReference type="Proteomes" id="UP000244081"/>
    </source>
</evidence>
<proteinExistence type="inferred from homology"/>
<reference evidence="6 7" key="1">
    <citation type="submission" date="2018-04" db="EMBL/GenBank/DDBJ databases">
        <title>Genomic Encyclopedia of Archaeal and Bacterial Type Strains, Phase II (KMG-II): from individual species to whole genera.</title>
        <authorList>
            <person name="Goeker M."/>
        </authorList>
    </citation>
    <scope>NUCLEOTIDE SEQUENCE [LARGE SCALE GENOMIC DNA]</scope>
    <source>
        <strain evidence="6 7">DSM 23382</strain>
    </source>
</reference>
<dbReference type="Gene3D" id="3.20.20.70">
    <property type="entry name" value="Aldolase class I"/>
    <property type="match status" value="1"/>
</dbReference>
<accession>A0A2T5VEA1</accession>
<dbReference type="EMBL" id="QAYG01000001">
    <property type="protein sequence ID" value="PTW62081.1"/>
    <property type="molecule type" value="Genomic_DNA"/>
</dbReference>
<dbReference type="CDD" id="cd00452">
    <property type="entry name" value="KDPG_aldolase"/>
    <property type="match status" value="1"/>
</dbReference>
<dbReference type="InterPro" id="IPR031338">
    <property type="entry name" value="KDPG/KHG_AS_2"/>
</dbReference>
<organism evidence="6 7">
    <name type="scientific">Breoghania corrubedonensis</name>
    <dbReference type="NCBI Taxonomy" id="665038"/>
    <lineage>
        <taxon>Bacteria</taxon>
        <taxon>Pseudomonadati</taxon>
        <taxon>Pseudomonadota</taxon>
        <taxon>Alphaproteobacteria</taxon>
        <taxon>Hyphomicrobiales</taxon>
        <taxon>Stappiaceae</taxon>
        <taxon>Breoghania</taxon>
    </lineage>
</organism>
<evidence type="ECO:0000256" key="1">
    <source>
        <dbReference type="ARBA" id="ARBA00004761"/>
    </source>
</evidence>
<keyword evidence="5" id="KW-0119">Carbohydrate metabolism</keyword>
<keyword evidence="4" id="KW-0456">Lyase</keyword>
<dbReference type="PROSITE" id="PS00160">
    <property type="entry name" value="ALDOLASE_KDPG_KHG_2"/>
    <property type="match status" value="1"/>
</dbReference>
<protein>
    <submittedName>
        <fullName evidence="6">2-dehydro-3-deoxyphosphogluconate aldolase/(4S)-4-hydroxy-2-oxoglutarate aldolase</fullName>
    </submittedName>
</protein>
<evidence type="ECO:0000256" key="3">
    <source>
        <dbReference type="ARBA" id="ARBA00011233"/>
    </source>
</evidence>
<dbReference type="PANTHER" id="PTHR30246:SF1">
    <property type="entry name" value="2-DEHYDRO-3-DEOXY-6-PHOSPHOGALACTONATE ALDOLASE-RELATED"/>
    <property type="match status" value="1"/>
</dbReference>
<gene>
    <name evidence="6" type="ORF">C8N35_101116</name>
</gene>
<sequence>MPLHLDEFARARIVPVVRTATRKTAEFAVECLAEAGFPIIEMTLTVPDAEAVIERFAGRPGVTIGAGTVLSDEQAKRMAGAGAAFLVSPALRPRVADVARDLALPFFLGAATPSEVLEAHEMGASGVKLFPAAQLGGPAFLKAIRSVYPDIALMPTGGISADNAKSYLDAGAVCVGMGGKLVDEKALAAGDAEAVRAAARQALDAVA</sequence>
<dbReference type="GO" id="GO:0016829">
    <property type="term" value="F:lyase activity"/>
    <property type="evidence" value="ECO:0007669"/>
    <property type="project" value="UniProtKB-KW"/>
</dbReference>
<evidence type="ECO:0000256" key="5">
    <source>
        <dbReference type="ARBA" id="ARBA00023277"/>
    </source>
</evidence>
<comment type="subunit">
    <text evidence="3">Homotrimer.</text>
</comment>
<dbReference type="InterPro" id="IPR013785">
    <property type="entry name" value="Aldolase_TIM"/>
</dbReference>
<dbReference type="SUPFAM" id="SSF51569">
    <property type="entry name" value="Aldolase"/>
    <property type="match status" value="1"/>
</dbReference>
<comment type="pathway">
    <text evidence="1">Carbohydrate acid metabolism.</text>
</comment>
<comment type="similarity">
    <text evidence="2">Belongs to the KHG/KDPG aldolase family.</text>
</comment>
<dbReference type="Proteomes" id="UP000244081">
    <property type="component" value="Unassembled WGS sequence"/>
</dbReference>
<name>A0A2T5VEA1_9HYPH</name>
<dbReference type="OrthoDB" id="7204076at2"/>